<feature type="non-terminal residue" evidence="2">
    <location>
        <position position="869"/>
    </location>
</feature>
<name>A0AAW5A0X9_9PSED</name>
<sequence>MMKTDVNSLPSTRYPTLPPEDTRAVQDGGRRDLRSVGSSASAVGPAGQPQAASEDAGDGLAKTSAGWVNYQHGINLAEMIEPGSSKRMTREQLIAYPGKMSAEATTPGQEALIASTRIAPALDWAVANGILAKKNDYSKDDIHKAASALDLHLEEMAKSITSLTTPMPMRKNYFTGTQWVSPIAGHNDPDNKKYPTALYDDKRFADDFKADLANKKKAYGVLIKQLISTLSPEDRIAIEHGAVSTYALKPPGDKDDLERGSFLIKAVYKGKTTIYEIDPARGIARKHNNYAGVFNGSSAIGQKKLEDGSYSKEFSVWDKPSLQGAQYQPRVDSQSDLRPNNEVFHAKLYTLEPLGKFSDAEPSSGEQATPQTLSSKRSNDIANNISEKLFYAKDLDLLYMAEEDPERVTQAEKDDRKNYKELSASRGKRREFLKGFVPLWHGIEAIIAGRPIEGVAKIWVDLLSFTLPVGEVASSLSKGAVRAVKSAFPPLSTFTKKMLGFTRSPGVSGVKWEGGVQGIKWAGNAADDIGKGVKQFRLNTASLSRSDAGIREIEFNGSKYFAADKPDAGDGTHYLLRVPDPKDPSKLVSSSTVAKPNEAGVWEARVGSSSTPSSQNRIDGLKEYFFGESSQPVDPFINDKFRVKMDNAKYGPDSASYERGYNSGSPDSINGYYKGMKSYQLKELALKPERTSEQIGVLVRVLEKRKAGKSLEDFLHFKSEVEAAGGTAKGMPQNLYLSEVDVLSNGECAALSNSMALAISQGKEDVLIANLYKATAASKDPKILNFRKNLSSLHDNVAYSFHGSQPVKRMTYKDIIGELGNATVTTTFKISDKGHGVIAGVIVENNNKSFFFYDPNFGLAKFPTQQAME</sequence>
<feature type="region of interest" description="Disordered" evidence="1">
    <location>
        <begin position="359"/>
        <end position="378"/>
    </location>
</feature>
<evidence type="ECO:0008006" key="4">
    <source>
        <dbReference type="Google" id="ProtNLM"/>
    </source>
</evidence>
<evidence type="ECO:0000256" key="1">
    <source>
        <dbReference type="SAM" id="MobiDB-lite"/>
    </source>
</evidence>
<keyword evidence="3" id="KW-1185">Reference proteome</keyword>
<dbReference type="EMBL" id="WKEW01000047">
    <property type="protein sequence ID" value="MCF5058254.1"/>
    <property type="molecule type" value="Genomic_DNA"/>
</dbReference>
<comment type="caution">
    <text evidence="2">The sequence shown here is derived from an EMBL/GenBank/DDBJ whole genome shotgun (WGS) entry which is preliminary data.</text>
</comment>
<feature type="compositionally biased region" description="Polar residues" evidence="1">
    <location>
        <begin position="364"/>
        <end position="378"/>
    </location>
</feature>
<evidence type="ECO:0000313" key="2">
    <source>
        <dbReference type="EMBL" id="MCF5058254.1"/>
    </source>
</evidence>
<feature type="compositionally biased region" description="Low complexity" evidence="1">
    <location>
        <begin position="35"/>
        <end position="44"/>
    </location>
</feature>
<feature type="compositionally biased region" description="Basic and acidic residues" evidence="1">
    <location>
        <begin position="20"/>
        <end position="34"/>
    </location>
</feature>
<reference evidence="2 3" key="1">
    <citation type="submission" date="2019-11" db="EMBL/GenBank/DDBJ databases">
        <title>Epiphytic Pseudomonas syringae from cherry orchards.</title>
        <authorList>
            <person name="Hulin M.T."/>
        </authorList>
    </citation>
    <scope>NUCLEOTIDE SEQUENCE [LARGE SCALE GENOMIC DNA]</scope>
    <source>
        <strain evidence="2 3">PA-6-9F</strain>
    </source>
</reference>
<organism evidence="2 3">
    <name type="scientific">Pseudomonas proteolytica</name>
    <dbReference type="NCBI Taxonomy" id="219574"/>
    <lineage>
        <taxon>Bacteria</taxon>
        <taxon>Pseudomonadati</taxon>
        <taxon>Pseudomonadota</taxon>
        <taxon>Gammaproteobacteria</taxon>
        <taxon>Pseudomonadales</taxon>
        <taxon>Pseudomonadaceae</taxon>
        <taxon>Pseudomonas</taxon>
    </lineage>
</organism>
<dbReference type="AlphaFoldDB" id="A0AAW5A0X9"/>
<accession>A0AAW5A0X9</accession>
<proteinExistence type="predicted"/>
<gene>
    <name evidence="2" type="ORF">GIW75_14995</name>
</gene>
<dbReference type="Proteomes" id="UP000814172">
    <property type="component" value="Unassembled WGS sequence"/>
</dbReference>
<dbReference type="CDD" id="cd20495">
    <property type="entry name" value="C58_PaToxP-like"/>
    <property type="match status" value="1"/>
</dbReference>
<feature type="region of interest" description="Disordered" evidence="1">
    <location>
        <begin position="1"/>
        <end position="60"/>
    </location>
</feature>
<evidence type="ECO:0000313" key="3">
    <source>
        <dbReference type="Proteomes" id="UP000814172"/>
    </source>
</evidence>
<feature type="compositionally biased region" description="Polar residues" evidence="1">
    <location>
        <begin position="1"/>
        <end position="14"/>
    </location>
</feature>
<protein>
    <recommendedName>
        <fullName evidence="4">Peptidase C58 YopT-type domain-containing protein</fullName>
    </recommendedName>
</protein>